<dbReference type="InterPro" id="IPR051910">
    <property type="entry name" value="ComF/GntX_DNA_util-trans"/>
</dbReference>
<proteinExistence type="predicted"/>
<dbReference type="PANTHER" id="PTHR47505">
    <property type="entry name" value="DNA UTILIZATION PROTEIN YHGH"/>
    <property type="match status" value="1"/>
</dbReference>
<dbReference type="PANTHER" id="PTHR47505:SF1">
    <property type="entry name" value="DNA UTILIZATION PROTEIN YHGH"/>
    <property type="match status" value="1"/>
</dbReference>
<dbReference type="EMBL" id="VSSQ01028675">
    <property type="protein sequence ID" value="MPM78478.1"/>
    <property type="molecule type" value="Genomic_DNA"/>
</dbReference>
<dbReference type="InterPro" id="IPR044005">
    <property type="entry name" value="DZR_2"/>
</dbReference>
<sequence length="130" mass="14948">MLKQLWATLLDIVYPPKCPGCRAGVDAQGSWCQACLANVFAVREINVYQHRLKHLDACYAVCEYTGGVKRLIHDMKFRQSKKYAQYLEWLLEYSAVRPRLADVDIVMPVPLHSERLSERGYNQTELIFAG</sequence>
<evidence type="ECO:0000259" key="1">
    <source>
        <dbReference type="Pfam" id="PF18912"/>
    </source>
</evidence>
<organism evidence="2">
    <name type="scientific">bioreactor metagenome</name>
    <dbReference type="NCBI Taxonomy" id="1076179"/>
    <lineage>
        <taxon>unclassified sequences</taxon>
        <taxon>metagenomes</taxon>
        <taxon>ecological metagenomes</taxon>
    </lineage>
</organism>
<name>A0A645CNJ2_9ZZZZ</name>
<evidence type="ECO:0000313" key="2">
    <source>
        <dbReference type="EMBL" id="MPM78478.1"/>
    </source>
</evidence>
<protein>
    <recommendedName>
        <fullName evidence="1">Double zinc ribbon domain-containing protein</fullName>
    </recommendedName>
</protein>
<dbReference type="Pfam" id="PF18912">
    <property type="entry name" value="DZR_2"/>
    <property type="match status" value="1"/>
</dbReference>
<dbReference type="AlphaFoldDB" id="A0A645CNJ2"/>
<comment type="caution">
    <text evidence="2">The sequence shown here is derived from an EMBL/GenBank/DDBJ whole genome shotgun (WGS) entry which is preliminary data.</text>
</comment>
<gene>
    <name evidence="2" type="ORF">SDC9_125489</name>
</gene>
<feature type="domain" description="Double zinc ribbon" evidence="1">
    <location>
        <begin position="9"/>
        <end position="40"/>
    </location>
</feature>
<accession>A0A645CNJ2</accession>
<reference evidence="2" key="1">
    <citation type="submission" date="2019-08" db="EMBL/GenBank/DDBJ databases">
        <authorList>
            <person name="Kucharzyk K."/>
            <person name="Murdoch R.W."/>
            <person name="Higgins S."/>
            <person name="Loffler F."/>
        </authorList>
    </citation>
    <scope>NUCLEOTIDE SEQUENCE</scope>
</reference>